<dbReference type="Proteomes" id="UP000004129">
    <property type="component" value="Unassembled WGS sequence"/>
</dbReference>
<protein>
    <submittedName>
        <fullName evidence="1">Uncharacterized protein</fullName>
    </submittedName>
</protein>
<dbReference type="STRING" id="679201.HMPREF9334_00454"/>
<gene>
    <name evidence="1" type="ORF">HMPREF9334_00454</name>
</gene>
<keyword evidence="2" id="KW-1185">Reference proteome</keyword>
<accession>G5GMH3</accession>
<name>G5GMH3_9FIRM</name>
<evidence type="ECO:0000313" key="1">
    <source>
        <dbReference type="EMBL" id="EHG21751.1"/>
    </source>
</evidence>
<dbReference type="HOGENOM" id="CLU_2620044_0_0_9"/>
<sequence length="78" mass="9090">MCMEGLSRKTIFRRDEVEGVILTYKLPCDDGWTTNLCVYAENENPGIWNEASTREMAERQHEETIRMVKLMGFETEDA</sequence>
<dbReference type="AlphaFoldDB" id="G5GMH3"/>
<comment type="caution">
    <text evidence="1">The sequence shown here is derived from an EMBL/GenBank/DDBJ whole genome shotgun (WGS) entry which is preliminary data.</text>
</comment>
<dbReference type="PATRIC" id="fig|679201.3.peg.458"/>
<proteinExistence type="predicted"/>
<organism evidence="1 2">
    <name type="scientific">Selenomonas infelix ATCC 43532</name>
    <dbReference type="NCBI Taxonomy" id="679201"/>
    <lineage>
        <taxon>Bacteria</taxon>
        <taxon>Bacillati</taxon>
        <taxon>Bacillota</taxon>
        <taxon>Negativicutes</taxon>
        <taxon>Selenomonadales</taxon>
        <taxon>Selenomonadaceae</taxon>
        <taxon>Selenomonas</taxon>
    </lineage>
</organism>
<evidence type="ECO:0000313" key="2">
    <source>
        <dbReference type="Proteomes" id="UP000004129"/>
    </source>
</evidence>
<dbReference type="EMBL" id="ACZM01000004">
    <property type="protein sequence ID" value="EHG21751.1"/>
    <property type="molecule type" value="Genomic_DNA"/>
</dbReference>
<reference evidence="1 2" key="1">
    <citation type="submission" date="2011-08" db="EMBL/GenBank/DDBJ databases">
        <title>The Genome Sequence of Selenomonas infelix ATCC 43532.</title>
        <authorList>
            <consortium name="The Broad Institute Genome Sequencing Platform"/>
            <person name="Earl A."/>
            <person name="Ward D."/>
            <person name="Feldgarden M."/>
            <person name="Gevers D."/>
            <person name="Izard J."/>
            <person name="Blanton J.M."/>
            <person name="Baranova O.V."/>
            <person name="Dewhirst F.E."/>
            <person name="Young S.K."/>
            <person name="Zeng Q."/>
            <person name="Gargeya S."/>
            <person name="Fitzgerald M."/>
            <person name="Haas B."/>
            <person name="Abouelleil A."/>
            <person name="Alvarado L."/>
            <person name="Arachchi H.M."/>
            <person name="Berlin A."/>
            <person name="Brown A."/>
            <person name="Chapman S.B."/>
            <person name="Chen Z."/>
            <person name="Dunbar C."/>
            <person name="Freedman E."/>
            <person name="Gearin G."/>
            <person name="Gellesch M."/>
            <person name="Goldberg J."/>
            <person name="Griggs A."/>
            <person name="Gujja S."/>
            <person name="Heiman D."/>
            <person name="Howarth C."/>
            <person name="Larson L."/>
            <person name="Lui A."/>
            <person name="MacDonald P.J.P."/>
            <person name="Montmayeur A."/>
            <person name="Murphy C."/>
            <person name="Neiman D."/>
            <person name="Pearson M."/>
            <person name="Priest M."/>
            <person name="Roberts A."/>
            <person name="Saif S."/>
            <person name="Shea T."/>
            <person name="Shenoy N."/>
            <person name="Sisk P."/>
            <person name="Stolte C."/>
            <person name="Sykes S."/>
            <person name="Wortman J."/>
            <person name="Nusbaum C."/>
            <person name="Birren B."/>
        </authorList>
    </citation>
    <scope>NUCLEOTIDE SEQUENCE [LARGE SCALE GENOMIC DNA]</scope>
    <source>
        <strain evidence="1 2">ATCC 43532</strain>
    </source>
</reference>